<dbReference type="AlphaFoldDB" id="A0A3N0C1U1"/>
<keyword evidence="2" id="KW-1185">Reference proteome</keyword>
<evidence type="ECO:0000313" key="1">
    <source>
        <dbReference type="EMBL" id="RNL55718.1"/>
    </source>
</evidence>
<dbReference type="EMBL" id="RBEE01000004">
    <property type="protein sequence ID" value="RNL55718.1"/>
    <property type="molecule type" value="Genomic_DNA"/>
</dbReference>
<comment type="caution">
    <text evidence="1">The sequence shown here is derived from an EMBL/GenBank/DDBJ whole genome shotgun (WGS) entry which is preliminary data.</text>
</comment>
<name>A0A3N0C1U1_9SPHI</name>
<gene>
    <name evidence="1" type="ORF">D7004_02880</name>
</gene>
<protein>
    <submittedName>
        <fullName evidence="1">Uncharacterized protein</fullName>
    </submittedName>
</protein>
<organism evidence="1 2">
    <name type="scientific">Pedobacter jejuensis</name>
    <dbReference type="NCBI Taxonomy" id="1268550"/>
    <lineage>
        <taxon>Bacteria</taxon>
        <taxon>Pseudomonadati</taxon>
        <taxon>Bacteroidota</taxon>
        <taxon>Sphingobacteriia</taxon>
        <taxon>Sphingobacteriales</taxon>
        <taxon>Sphingobacteriaceae</taxon>
        <taxon>Pedobacter</taxon>
    </lineage>
</organism>
<sequence length="68" mass="7459">MPIAALLFVASLRCATGFSLQSGLLTKDCSYQWELSKSYVFIGLEPPPFVSRSSKKVLTELTQTSDLS</sequence>
<proteinExistence type="predicted"/>
<reference evidence="1 2" key="1">
    <citation type="submission" date="2018-10" db="EMBL/GenBank/DDBJ databases">
        <title>Genome sequencing of Pedobacter jejuensis TNB23.</title>
        <authorList>
            <person name="Cho Y.-J."/>
            <person name="Cho A."/>
            <person name="Kim O.-S."/>
        </authorList>
    </citation>
    <scope>NUCLEOTIDE SEQUENCE [LARGE SCALE GENOMIC DNA]</scope>
    <source>
        <strain evidence="1 2">TNB23</strain>
    </source>
</reference>
<accession>A0A3N0C1U1</accession>
<evidence type="ECO:0000313" key="2">
    <source>
        <dbReference type="Proteomes" id="UP000274046"/>
    </source>
</evidence>
<dbReference type="Proteomes" id="UP000274046">
    <property type="component" value="Unassembled WGS sequence"/>
</dbReference>